<accession>A0A1A5JX58</accession>
<comment type="caution">
    <text evidence="3">The sequence shown here is derived from an EMBL/GenBank/DDBJ whole genome shotgun (WGS) entry which is preliminary data.</text>
</comment>
<sequence>MTAMFKMLSRYLSRFRHDQRGAVMVEMTLITPLMLVLSAGVFEFGNLIHDKLLMEAGLTDAARYAARCNSQLYTDSGLAAINCTTTAANIAVYGKPSVTVVNGAVTDTPRVSGWQTSNVTVTTNNSCQDTVVGGVTQYRSTTAQVCTVRASGTYPYTGVGMLSFIGIGPITLQGSHDERLIRF</sequence>
<evidence type="ECO:0000313" key="3">
    <source>
        <dbReference type="EMBL" id="OBP69612.1"/>
    </source>
</evidence>
<organism evidence="3 4">
    <name type="scientific">Rhizobium loti</name>
    <name type="common">Mesorhizobium loti</name>
    <dbReference type="NCBI Taxonomy" id="381"/>
    <lineage>
        <taxon>Bacteria</taxon>
        <taxon>Pseudomonadati</taxon>
        <taxon>Pseudomonadota</taxon>
        <taxon>Alphaproteobacteria</taxon>
        <taxon>Hyphomicrobiales</taxon>
        <taxon>Phyllobacteriaceae</taxon>
        <taxon>Mesorhizobium</taxon>
    </lineage>
</organism>
<dbReference type="OrthoDB" id="7860729at2"/>
<keyword evidence="1" id="KW-0812">Transmembrane</keyword>
<dbReference type="InterPro" id="IPR012495">
    <property type="entry name" value="TadE-like_dom"/>
</dbReference>
<dbReference type="Proteomes" id="UP000093748">
    <property type="component" value="Unassembled WGS sequence"/>
</dbReference>
<protein>
    <submittedName>
        <fullName evidence="3">Pilus assembly protein TadE</fullName>
    </submittedName>
</protein>
<dbReference type="EMBL" id="LZTJ01000034">
    <property type="protein sequence ID" value="OBP69612.1"/>
    <property type="molecule type" value="Genomic_DNA"/>
</dbReference>
<keyword evidence="1" id="KW-0472">Membrane</keyword>
<keyword evidence="1" id="KW-1133">Transmembrane helix</keyword>
<evidence type="ECO:0000259" key="2">
    <source>
        <dbReference type="Pfam" id="PF07811"/>
    </source>
</evidence>
<dbReference type="Pfam" id="PF07811">
    <property type="entry name" value="TadE"/>
    <property type="match status" value="1"/>
</dbReference>
<dbReference type="AlphaFoldDB" id="A0A1A5JX58"/>
<reference evidence="4" key="1">
    <citation type="submission" date="2016-06" db="EMBL/GenBank/DDBJ databases">
        <title>NZP2037 Pacbio-Illumina hybrid assembly.</title>
        <authorList>
            <person name="Ramsay J.P."/>
        </authorList>
    </citation>
    <scope>NUCLEOTIDE SEQUENCE [LARGE SCALE GENOMIC DNA]</scope>
    <source>
        <strain evidence="4">R7ANS::ICEMlSym2042</strain>
    </source>
</reference>
<evidence type="ECO:0000256" key="1">
    <source>
        <dbReference type="SAM" id="Phobius"/>
    </source>
</evidence>
<feature type="transmembrane region" description="Helical" evidence="1">
    <location>
        <begin position="21"/>
        <end position="42"/>
    </location>
</feature>
<gene>
    <name evidence="3" type="ORF">BAE39_25015</name>
</gene>
<feature type="domain" description="TadE-like" evidence="2">
    <location>
        <begin position="21"/>
        <end position="63"/>
    </location>
</feature>
<proteinExistence type="predicted"/>
<evidence type="ECO:0000313" key="4">
    <source>
        <dbReference type="Proteomes" id="UP000093748"/>
    </source>
</evidence>
<name>A0A1A5JX58_RHILI</name>